<keyword evidence="11" id="KW-1185">Reference proteome</keyword>
<dbReference type="Gene3D" id="3.40.50.2300">
    <property type="match status" value="1"/>
</dbReference>
<dbReference type="InterPro" id="IPR005467">
    <property type="entry name" value="His_kinase_dom"/>
</dbReference>
<keyword evidence="5" id="KW-0932">Cytokinin signaling pathway</keyword>
<keyword evidence="8" id="KW-0472">Membrane</keyword>
<evidence type="ECO:0000313" key="12">
    <source>
        <dbReference type="RefSeq" id="XP_039133136.1"/>
    </source>
</evidence>
<dbReference type="EC" id="2.7.13.3" evidence="3"/>
<keyword evidence="12" id="KW-0808">Transferase</keyword>
<dbReference type="Gene3D" id="1.10.287.130">
    <property type="match status" value="1"/>
</dbReference>
<keyword evidence="8" id="KW-1133">Transmembrane helix</keyword>
<protein>
    <recommendedName>
        <fullName evidence="3">histidine kinase</fullName>
        <ecNumber evidence="3">2.7.13.3</ecNumber>
    </recommendedName>
</protein>
<dbReference type="InterPro" id="IPR036890">
    <property type="entry name" value="HATPase_C_sf"/>
</dbReference>
<sequence length="1122" mass="126688">MDTVMKESNKQKSSLEFEVGNSLDLSKLLYARSIAFSFVVLVGFAMTILWSIGNYRAKQAIYESFGDAHASLFAHVHDRAYVLAQSSSYAYNLARILGSSIETNLSSIYEIESQVAPGLFFSLYTMPQASMMAYIGRDGLLFSYYRESNQTYAIFSREGHPFDAFNVSHQFYIQSVDMDTGVRFGNATAYSPLEAYGIKWIHDSLDCKNDYVAWGLGFEQFLEALFLFSAPMGKVGVVSIGIKAKDFANSVISVNLFGGHQYLALENGHPLAYTGPSYIIYAIENGSFSVLTMDHSNVEQNTMNFSCHGNDHSLFGPSTMESNYLSIEGQTYRFSCARFDASGIHLVSIMATLCKDNICIFKKMNIAVISLFFFLVFFVIVWSIIAGMIFKKVKIREMQLCYALIKQKDATQQAERKSMNKSMAFSQASHDVRTSLISITCLIELCRSLVSPNSDLDENLIQMNACASKLLDILNSVLDTSRVEAGKMQLEEREFNMAQVIQESLDSFYIAAQNKGLQMIWDPTDFSIFKYSNVIGDRRRFSQILDNLLGNAIKFTTQGYISFYGWARKPTFEKHSIASKERFHWASHLFFKNEVPHVSDSSNTIQNDPNYIEFTFEVDDSGIGIPKEKRASIFENYVQVKESSHGGHEGTGLGLGIVQSFVRLMGGEIGIQDKEHGKKGACFRFNVFMKSCDTSRGEDTSSINNQASNQSYHVALWNYIGFQRVPTRTFPRNFKMENVHIYLLIQGDETRKVAKRWLEGFGGKLWGTSYPRFLQFALEKIKHKLLNNSSGSGKFDLLSLGISSSKSVSLDGNGELEIPTDDQTLPFTKRDLSRRSNINKSTNYIVVLIDLNIGGLLEICSMLNNFSQNIQNIQLKIVWLANSNANGKDLSKVKETQCDLILKRPLYGSHLYPLFTLFQETEGTTENEPLEFNTMKEIQKVEDGNRLPSLVGTSEVSFLEKERYSSNSELEIIELKDDGTNTNQLNGMYILLVEDSLVISRYEFFLLSKLGAKVEISRNGLEALDKVRTSLHETVNATGTSRKQKIYDVILMDCEMPIMDGYEATRQIRMEENQYGYHIPIIALTAHGTQEEEQKAILSGMDSYLEKPLREHKLLEAIHIFS</sequence>
<dbReference type="InterPro" id="IPR050956">
    <property type="entry name" value="2C_system_His_kinase"/>
</dbReference>
<feature type="modified residue" description="4-aspartylphosphate" evidence="7">
    <location>
        <position position="1053"/>
    </location>
</feature>
<proteinExistence type="predicted"/>
<dbReference type="SUPFAM" id="SSF47384">
    <property type="entry name" value="Homodimeric domain of signal transducing histidine kinase"/>
    <property type="match status" value="1"/>
</dbReference>
<accession>A0AB40C084</accession>
<dbReference type="PROSITE" id="PS50109">
    <property type="entry name" value="HIS_KIN"/>
    <property type="match status" value="1"/>
</dbReference>
<dbReference type="Pfam" id="PF00512">
    <property type="entry name" value="HisKA"/>
    <property type="match status" value="1"/>
</dbReference>
<dbReference type="GeneID" id="120270176"/>
<reference evidence="12" key="1">
    <citation type="submission" date="2025-08" db="UniProtKB">
        <authorList>
            <consortium name="RefSeq"/>
        </authorList>
    </citation>
    <scope>IDENTIFICATION</scope>
</reference>
<organism evidence="11 12">
    <name type="scientific">Dioscorea cayennensis subsp. rotundata</name>
    <name type="common">White Guinea yam</name>
    <name type="synonym">Dioscorea rotundata</name>
    <dbReference type="NCBI Taxonomy" id="55577"/>
    <lineage>
        <taxon>Eukaryota</taxon>
        <taxon>Viridiplantae</taxon>
        <taxon>Streptophyta</taxon>
        <taxon>Embryophyta</taxon>
        <taxon>Tracheophyta</taxon>
        <taxon>Spermatophyta</taxon>
        <taxon>Magnoliopsida</taxon>
        <taxon>Liliopsida</taxon>
        <taxon>Dioscoreales</taxon>
        <taxon>Dioscoreaceae</taxon>
        <taxon>Dioscorea</taxon>
    </lineage>
</organism>
<evidence type="ECO:0000256" key="7">
    <source>
        <dbReference type="PROSITE-ProRule" id="PRU00169"/>
    </source>
</evidence>
<feature type="transmembrane region" description="Helical" evidence="8">
    <location>
        <begin position="366"/>
        <end position="390"/>
    </location>
</feature>
<dbReference type="RefSeq" id="XP_039133136.1">
    <property type="nucleotide sequence ID" value="XM_039277202.1"/>
</dbReference>
<keyword evidence="12" id="KW-0418">Kinase</keyword>
<dbReference type="PANTHER" id="PTHR43719:SF75">
    <property type="entry name" value="HISTIDINE KINASE CKI1"/>
    <property type="match status" value="1"/>
</dbReference>
<dbReference type="CDD" id="cd17546">
    <property type="entry name" value="REC_hyHK_CKI1_RcsC-like"/>
    <property type="match status" value="1"/>
</dbReference>
<dbReference type="GO" id="GO:0000155">
    <property type="term" value="F:phosphorelay sensor kinase activity"/>
    <property type="evidence" value="ECO:0007669"/>
    <property type="project" value="InterPro"/>
</dbReference>
<dbReference type="Proteomes" id="UP001515500">
    <property type="component" value="Chromosome 10"/>
</dbReference>
<dbReference type="AlphaFoldDB" id="A0AB40C084"/>
<dbReference type="Gene3D" id="3.30.565.10">
    <property type="entry name" value="Histidine kinase-like ATPase, C-terminal domain"/>
    <property type="match status" value="1"/>
</dbReference>
<evidence type="ECO:0000256" key="2">
    <source>
        <dbReference type="ARBA" id="ARBA00002427"/>
    </source>
</evidence>
<comment type="function">
    <text evidence="2">Cytokinin receptor related to bacterial two-component regulators. Functions as a histidine kinase and transmits the stress signal to a downstream MAPK cascade.</text>
</comment>
<evidence type="ECO:0000256" key="8">
    <source>
        <dbReference type="SAM" id="Phobius"/>
    </source>
</evidence>
<evidence type="ECO:0000259" key="10">
    <source>
        <dbReference type="PROSITE" id="PS50110"/>
    </source>
</evidence>
<dbReference type="SUPFAM" id="SSF52172">
    <property type="entry name" value="CheY-like"/>
    <property type="match status" value="1"/>
</dbReference>
<evidence type="ECO:0000256" key="5">
    <source>
        <dbReference type="ARBA" id="ARBA00022864"/>
    </source>
</evidence>
<dbReference type="SMART" id="SM00388">
    <property type="entry name" value="HisKA"/>
    <property type="match status" value="1"/>
</dbReference>
<dbReference type="CDD" id="cd00082">
    <property type="entry name" value="HisKA"/>
    <property type="match status" value="1"/>
</dbReference>
<comment type="catalytic activity">
    <reaction evidence="1">
        <text>ATP + protein L-histidine = ADP + protein N-phospho-L-histidine.</text>
        <dbReference type="EC" id="2.7.13.3"/>
    </reaction>
</comment>
<dbReference type="InterPro" id="IPR011006">
    <property type="entry name" value="CheY-like_superfamily"/>
</dbReference>
<keyword evidence="8" id="KW-0812">Transmembrane</keyword>
<dbReference type="PRINTS" id="PR00344">
    <property type="entry name" value="BCTRLSENSOR"/>
</dbReference>
<dbReference type="Pfam" id="PF00072">
    <property type="entry name" value="Response_reg"/>
    <property type="match status" value="1"/>
</dbReference>
<evidence type="ECO:0000256" key="1">
    <source>
        <dbReference type="ARBA" id="ARBA00000085"/>
    </source>
</evidence>
<dbReference type="InterPro" id="IPR001789">
    <property type="entry name" value="Sig_transdc_resp-reg_receiver"/>
</dbReference>
<dbReference type="SMART" id="SM00387">
    <property type="entry name" value="HATPase_c"/>
    <property type="match status" value="1"/>
</dbReference>
<dbReference type="InterPro" id="IPR036097">
    <property type="entry name" value="HisK_dim/P_sf"/>
</dbReference>
<feature type="domain" description="Histidine kinase" evidence="9">
    <location>
        <begin position="427"/>
        <end position="691"/>
    </location>
</feature>
<dbReference type="PROSITE" id="PS50110">
    <property type="entry name" value="RESPONSE_REGULATORY"/>
    <property type="match status" value="1"/>
</dbReference>
<keyword evidence="4 7" id="KW-0597">Phosphoprotein</keyword>
<dbReference type="InterPro" id="IPR003661">
    <property type="entry name" value="HisK_dim/P_dom"/>
</dbReference>
<dbReference type="SMART" id="SM00448">
    <property type="entry name" value="REC"/>
    <property type="match status" value="1"/>
</dbReference>
<dbReference type="InterPro" id="IPR003594">
    <property type="entry name" value="HATPase_dom"/>
</dbReference>
<dbReference type="InterPro" id="IPR004358">
    <property type="entry name" value="Sig_transdc_His_kin-like_C"/>
</dbReference>
<evidence type="ECO:0000313" key="11">
    <source>
        <dbReference type="Proteomes" id="UP001515500"/>
    </source>
</evidence>
<name>A0AB40C084_DIOCR</name>
<dbReference type="PANTHER" id="PTHR43719">
    <property type="entry name" value="TWO-COMPONENT HISTIDINE KINASE"/>
    <property type="match status" value="1"/>
</dbReference>
<evidence type="ECO:0000256" key="4">
    <source>
        <dbReference type="ARBA" id="ARBA00022553"/>
    </source>
</evidence>
<feature type="domain" description="Response regulatory" evidence="10">
    <location>
        <begin position="989"/>
        <end position="1122"/>
    </location>
</feature>
<evidence type="ECO:0000259" key="9">
    <source>
        <dbReference type="PROSITE" id="PS50109"/>
    </source>
</evidence>
<dbReference type="GO" id="GO:0009736">
    <property type="term" value="P:cytokinin-activated signaling pathway"/>
    <property type="evidence" value="ECO:0007669"/>
    <property type="project" value="UniProtKB-KW"/>
</dbReference>
<feature type="transmembrane region" description="Helical" evidence="8">
    <location>
        <begin position="29"/>
        <end position="52"/>
    </location>
</feature>
<dbReference type="SUPFAM" id="SSF55874">
    <property type="entry name" value="ATPase domain of HSP90 chaperone/DNA topoisomerase II/histidine kinase"/>
    <property type="match status" value="1"/>
</dbReference>
<evidence type="ECO:0000256" key="3">
    <source>
        <dbReference type="ARBA" id="ARBA00012438"/>
    </source>
</evidence>
<dbReference type="Pfam" id="PF02518">
    <property type="entry name" value="HATPase_c"/>
    <property type="match status" value="1"/>
</dbReference>
<evidence type="ECO:0000256" key="6">
    <source>
        <dbReference type="ARBA" id="ARBA00023012"/>
    </source>
</evidence>
<keyword evidence="6" id="KW-0902">Two-component regulatory system</keyword>
<gene>
    <name evidence="12" type="primary">LOC120270176</name>
</gene>